<comment type="subcellular location">
    <subcellularLocation>
        <location evidence="1">Cell membrane</location>
        <topology evidence="1">Multi-pass membrane protein</topology>
    </subcellularLocation>
</comment>
<dbReference type="GO" id="GO:0055091">
    <property type="term" value="P:phospholipid homeostasis"/>
    <property type="evidence" value="ECO:0007669"/>
    <property type="project" value="TreeGrafter"/>
</dbReference>
<dbReference type="InterPro" id="IPR024320">
    <property type="entry name" value="LPG_synthase_C"/>
</dbReference>
<feature type="transmembrane region" description="Helical" evidence="6">
    <location>
        <begin position="371"/>
        <end position="390"/>
    </location>
</feature>
<keyword evidence="8" id="KW-0808">Transferase</keyword>
<evidence type="ECO:0000256" key="5">
    <source>
        <dbReference type="ARBA" id="ARBA00023136"/>
    </source>
</evidence>
<evidence type="ECO:0000256" key="4">
    <source>
        <dbReference type="ARBA" id="ARBA00022989"/>
    </source>
</evidence>
<feature type="transmembrane region" description="Helical" evidence="6">
    <location>
        <begin position="295"/>
        <end position="312"/>
    </location>
</feature>
<accession>A0A7X0JLG3</accession>
<feature type="transmembrane region" description="Helical" evidence="6">
    <location>
        <begin position="20"/>
        <end position="38"/>
    </location>
</feature>
<dbReference type="GO" id="GO:0005886">
    <property type="term" value="C:plasma membrane"/>
    <property type="evidence" value="ECO:0007669"/>
    <property type="project" value="UniProtKB-SubCell"/>
</dbReference>
<keyword evidence="3 6" id="KW-0812">Transmembrane</keyword>
<feature type="transmembrane region" description="Helical" evidence="6">
    <location>
        <begin position="95"/>
        <end position="116"/>
    </location>
</feature>
<feature type="transmembrane region" description="Helical" evidence="6">
    <location>
        <begin position="217"/>
        <end position="235"/>
    </location>
</feature>
<sequence>MSTDQQKTGLRETFENYRGYLVPFIILVVFGFTTFAIYDLTTEVSYDDVLAALAATKASSILLAIFFTALSFVALTGYDLNALSYIGKKLPPVPVAMTAFSAYAVGNTAGFGALSGGAIRFRGYSRLGLSPDDIGRVIAFVTLAFGIGLLGVTAIASLVTAPRIGSLLGIGEGWVRGIAVAIIVVLSALVVAGWNGREVALGRLKLRLPDTKTSSQQFLITALDIAASASVLYVLLPQTDIGWPSFLAIYATAVGAGVLSHVPAGLGVFETIIVAALGSTVDIDQVLGSLVLYRVIYHVLPLLVATLFVIGMEVQQLSNHPVASTLRKLEFRLAPLLLAAFAMIAGAMLVFSGVTPTPDSDLDFLYNYLPLPVVEGAHFLSSILGIVLFASARGVSQRLDGAWWTATACSALALLLAFVRAVAVFEAIFLVILLAGLLLSARQFTRPASLLRQVLTPAWVVAMLVLVAAAITVLLFVYREVDYSRELWWQFEFSAEAPRGLRAILGVAIVAGTIAIASLLRPAATRTAQSTPEELERAISIVRQQDVADANVVRMADKRLMFSTNGKAFIMYGIQGRSWIALFDPVGPAEEIPELVWSFVEEARAQGGRAVFYQISPALLPYCADAGMRAVKLGELAIVDLERFDLKGSRLAGLRQAVNKGLREGLEFDVIEQPDVMSSIEDLRRVSDTWLAAHETREKTFSLGAFQDAYVASQPVAVLRTQGKIVAFATLSLTETKQEATVDLMRFAPDAPRGSMDFLFVRCMEYLQAAGYRTFNLGMAPLSGMAQREAAPVWDRIGSVIFEHGERFYNFKGLKAFKTKFHPHWEPRYLAVASVSPAIAMVDATLLIGGGLRGVVGK</sequence>
<feature type="transmembrane region" description="Helical" evidence="6">
    <location>
        <begin position="457"/>
        <end position="479"/>
    </location>
</feature>
<dbReference type="RefSeq" id="WP_184654659.1">
    <property type="nucleotide sequence ID" value="NZ_JACHBU010000003.1"/>
</dbReference>
<dbReference type="PANTHER" id="PTHR34697">
    <property type="entry name" value="PHOSPHATIDYLGLYCEROL LYSYLTRANSFERASE"/>
    <property type="match status" value="1"/>
</dbReference>
<evidence type="ECO:0000256" key="3">
    <source>
        <dbReference type="ARBA" id="ARBA00022692"/>
    </source>
</evidence>
<proteinExistence type="predicted"/>
<name>A0A7X0JLG3_9HYPH</name>
<dbReference type="PANTHER" id="PTHR34697:SF2">
    <property type="entry name" value="PHOSPHATIDYLGLYCEROL LYSYLTRANSFERASE"/>
    <property type="match status" value="1"/>
</dbReference>
<dbReference type="Proteomes" id="UP000585437">
    <property type="component" value="Unassembled WGS sequence"/>
</dbReference>
<protein>
    <submittedName>
        <fullName evidence="8">Phosphatidylglycerol lysyltransferase</fullName>
        <ecNumber evidence="8">2.3.2.3</ecNumber>
    </submittedName>
</protein>
<dbReference type="AlphaFoldDB" id="A0A7X0JLG3"/>
<evidence type="ECO:0000256" key="1">
    <source>
        <dbReference type="ARBA" id="ARBA00004651"/>
    </source>
</evidence>
<keyword evidence="5 6" id="KW-0472">Membrane</keyword>
<dbReference type="InterPro" id="IPR016181">
    <property type="entry name" value="Acyl_CoA_acyltransferase"/>
</dbReference>
<dbReference type="Pfam" id="PF09924">
    <property type="entry name" value="LPG_synthase_C"/>
    <property type="match status" value="1"/>
</dbReference>
<organism evidence="8 9">
    <name type="scientific">Rhizobium soli</name>
    <dbReference type="NCBI Taxonomy" id="424798"/>
    <lineage>
        <taxon>Bacteria</taxon>
        <taxon>Pseudomonadati</taxon>
        <taxon>Pseudomonadota</taxon>
        <taxon>Alphaproteobacteria</taxon>
        <taxon>Hyphomicrobiales</taxon>
        <taxon>Rhizobiaceae</taxon>
        <taxon>Rhizobium/Agrobacterium group</taxon>
        <taxon>Rhizobium</taxon>
    </lineage>
</organism>
<dbReference type="SUPFAM" id="SSF55729">
    <property type="entry name" value="Acyl-CoA N-acyltransferases (Nat)"/>
    <property type="match status" value="1"/>
</dbReference>
<feature type="transmembrane region" description="Helical" evidence="6">
    <location>
        <begin position="333"/>
        <end position="351"/>
    </location>
</feature>
<evidence type="ECO:0000313" key="9">
    <source>
        <dbReference type="Proteomes" id="UP000585437"/>
    </source>
</evidence>
<keyword evidence="2" id="KW-1003">Cell membrane</keyword>
<dbReference type="InterPro" id="IPR051211">
    <property type="entry name" value="PG_lysyltransferase"/>
</dbReference>
<dbReference type="NCBIfam" id="NF033480">
    <property type="entry name" value="bifunc_MprF"/>
    <property type="match status" value="1"/>
</dbReference>
<keyword evidence="9" id="KW-1185">Reference proteome</keyword>
<keyword evidence="4 6" id="KW-1133">Transmembrane helix</keyword>
<feature type="transmembrane region" description="Helical" evidence="6">
    <location>
        <begin position="173"/>
        <end position="196"/>
    </location>
</feature>
<keyword evidence="8" id="KW-0012">Acyltransferase</keyword>
<reference evidence="8 9" key="1">
    <citation type="submission" date="2020-08" db="EMBL/GenBank/DDBJ databases">
        <title>The Agave Microbiome: Exploring the role of microbial communities in plant adaptations to desert environments.</title>
        <authorList>
            <person name="Partida-Martinez L.P."/>
        </authorList>
    </citation>
    <scope>NUCLEOTIDE SEQUENCE [LARGE SCALE GENOMIC DNA]</scope>
    <source>
        <strain evidence="8 9">AS3.12</strain>
    </source>
</reference>
<gene>
    <name evidence="8" type="ORF">F4695_002221</name>
</gene>
<dbReference type="EMBL" id="JACHBU010000003">
    <property type="protein sequence ID" value="MBB6508872.1"/>
    <property type="molecule type" value="Genomic_DNA"/>
</dbReference>
<evidence type="ECO:0000256" key="6">
    <source>
        <dbReference type="SAM" id="Phobius"/>
    </source>
</evidence>
<feature type="transmembrane region" description="Helical" evidence="6">
    <location>
        <begin position="137"/>
        <end position="161"/>
    </location>
</feature>
<feature type="transmembrane region" description="Helical" evidence="6">
    <location>
        <begin position="241"/>
        <end position="259"/>
    </location>
</feature>
<evidence type="ECO:0000313" key="8">
    <source>
        <dbReference type="EMBL" id="MBB6508872.1"/>
    </source>
</evidence>
<feature type="transmembrane region" description="Helical" evidence="6">
    <location>
        <begin position="499"/>
        <end position="520"/>
    </location>
</feature>
<dbReference type="EC" id="2.3.2.3" evidence="8"/>
<comment type="caution">
    <text evidence="8">The sequence shown here is derived from an EMBL/GenBank/DDBJ whole genome shotgun (WGS) entry which is preliminary data.</text>
</comment>
<evidence type="ECO:0000259" key="7">
    <source>
        <dbReference type="Pfam" id="PF09924"/>
    </source>
</evidence>
<evidence type="ECO:0000256" key="2">
    <source>
        <dbReference type="ARBA" id="ARBA00022475"/>
    </source>
</evidence>
<feature type="transmembrane region" description="Helical" evidence="6">
    <location>
        <begin position="50"/>
        <end position="75"/>
    </location>
</feature>
<feature type="domain" description="Phosphatidylglycerol lysyltransferase C-terminal" evidence="7">
    <location>
        <begin position="546"/>
        <end position="831"/>
    </location>
</feature>
<dbReference type="GO" id="GO:0050071">
    <property type="term" value="F:phosphatidylglycerol lysyltransferase activity"/>
    <property type="evidence" value="ECO:0007669"/>
    <property type="project" value="UniProtKB-EC"/>
</dbReference>